<dbReference type="CDD" id="cd05304">
    <property type="entry name" value="Rubrum_tdh"/>
    <property type="match status" value="1"/>
</dbReference>
<feature type="domain" description="Alanine dehydrogenase/pyridine nucleotide transhydrogenase NAD(H)-binding" evidence="18">
    <location>
        <begin position="146"/>
        <end position="311"/>
    </location>
</feature>
<dbReference type="InterPro" id="IPR007886">
    <property type="entry name" value="AlaDH/PNT_N"/>
</dbReference>
<accession>A0A376YAD3</accession>
<comment type="subcellular location">
    <subcellularLocation>
        <location evidence="2">Cell inner membrane</location>
        <topology evidence="2">Multi-pass membrane protein</topology>
    </subcellularLocation>
</comment>
<keyword evidence="12 16" id="KW-0520">NAD</keyword>
<evidence type="ECO:0000256" key="15">
    <source>
        <dbReference type="ARBA" id="ARBA00071831"/>
    </source>
</evidence>
<keyword evidence="13 17" id="KW-0472">Membrane</keyword>
<evidence type="ECO:0000256" key="10">
    <source>
        <dbReference type="ARBA" id="ARBA00022967"/>
    </source>
</evidence>
<comment type="subunit">
    <text evidence="16">Heterodimer of an alpha (PntA) and a beta (PntB) chain.</text>
</comment>
<dbReference type="FunFam" id="3.40.50.720:FF:000028">
    <property type="entry name" value="NAD(P) transhydrogenase subunit alpha"/>
    <property type="match status" value="1"/>
</dbReference>
<dbReference type="NCBIfam" id="TIGR00561">
    <property type="entry name" value="pntA"/>
    <property type="match status" value="1"/>
</dbReference>
<dbReference type="Pfam" id="PF12769">
    <property type="entry name" value="PNTB_4TM"/>
    <property type="match status" value="1"/>
</dbReference>
<evidence type="ECO:0000256" key="1">
    <source>
        <dbReference type="ARBA" id="ARBA00003943"/>
    </source>
</evidence>
<dbReference type="SMART" id="SM01003">
    <property type="entry name" value="AlaDh_PNT_N"/>
    <property type="match status" value="1"/>
</dbReference>
<dbReference type="PANTHER" id="PTHR10160">
    <property type="entry name" value="NAD(P) TRANSHYDROGENASE"/>
    <property type="match status" value="1"/>
</dbReference>
<evidence type="ECO:0000256" key="5">
    <source>
        <dbReference type="ARBA" id="ARBA00022475"/>
    </source>
</evidence>
<dbReference type="FunFam" id="3.40.50.720:FF:000063">
    <property type="entry name" value="NAD(P) transhydrogenase subunit alpha"/>
    <property type="match status" value="1"/>
</dbReference>
<dbReference type="GO" id="GO:0005886">
    <property type="term" value="C:plasma membrane"/>
    <property type="evidence" value="ECO:0007669"/>
    <property type="project" value="UniProtKB-SubCell"/>
</dbReference>
<dbReference type="SMART" id="SM01002">
    <property type="entry name" value="AlaDh_PNT_C"/>
    <property type="match status" value="1"/>
</dbReference>
<comment type="catalytic activity">
    <reaction evidence="14 16">
        <text>NAD(+) + NADPH + H(+)(in) = NADH + NADP(+) + H(+)(out)</text>
        <dbReference type="Rhea" id="RHEA:47992"/>
        <dbReference type="ChEBI" id="CHEBI:15378"/>
        <dbReference type="ChEBI" id="CHEBI:57540"/>
        <dbReference type="ChEBI" id="CHEBI:57783"/>
        <dbReference type="ChEBI" id="CHEBI:57945"/>
        <dbReference type="ChEBI" id="CHEBI:58349"/>
        <dbReference type="EC" id="7.1.1.1"/>
    </reaction>
</comment>
<keyword evidence="6" id="KW-0997">Cell inner membrane</keyword>
<evidence type="ECO:0000256" key="8">
    <source>
        <dbReference type="ARBA" id="ARBA00022741"/>
    </source>
</evidence>
<evidence type="ECO:0000313" key="21">
    <source>
        <dbReference type="Proteomes" id="UP000254785"/>
    </source>
</evidence>
<evidence type="ECO:0000259" key="18">
    <source>
        <dbReference type="SMART" id="SM01002"/>
    </source>
</evidence>
<dbReference type="SUPFAM" id="SSF51735">
    <property type="entry name" value="NAD(P)-binding Rossmann-fold domains"/>
    <property type="match status" value="1"/>
</dbReference>
<dbReference type="PROSITE" id="PS00836">
    <property type="entry name" value="ALADH_PNT_1"/>
    <property type="match status" value="1"/>
</dbReference>
<dbReference type="InterPro" id="IPR024605">
    <property type="entry name" value="NADP_transhyd_a_C"/>
</dbReference>
<dbReference type="NCBIfam" id="NF006942">
    <property type="entry name" value="PRK09424.1"/>
    <property type="match status" value="1"/>
</dbReference>
<feature type="transmembrane region" description="Helical" evidence="17">
    <location>
        <begin position="478"/>
        <end position="500"/>
    </location>
</feature>
<evidence type="ECO:0000256" key="11">
    <source>
        <dbReference type="ARBA" id="ARBA00022989"/>
    </source>
</evidence>
<feature type="domain" description="Alanine dehydrogenase/pyridine nucleotide transhydrogenase N-terminal" evidence="19">
    <location>
        <begin position="4"/>
        <end position="137"/>
    </location>
</feature>
<protein>
    <recommendedName>
        <fullName evidence="15 16">NAD(P) transhydrogenase subunit alpha</fullName>
        <ecNumber evidence="4 16">7.1.1.1</ecNumber>
    </recommendedName>
</protein>
<evidence type="ECO:0000256" key="17">
    <source>
        <dbReference type="SAM" id="Phobius"/>
    </source>
</evidence>
<keyword evidence="10 16" id="KW-1278">Translocase</keyword>
<dbReference type="GO" id="GO:0016491">
    <property type="term" value="F:oxidoreductase activity"/>
    <property type="evidence" value="ECO:0007669"/>
    <property type="project" value="UniProtKB-KW"/>
</dbReference>
<dbReference type="GO" id="GO:0006740">
    <property type="term" value="P:NADPH regeneration"/>
    <property type="evidence" value="ECO:0007669"/>
    <property type="project" value="TreeGrafter"/>
</dbReference>
<sequence length="519" mass="55479">MRIGIPRERLTNETRVAATPKTVEQLLKLGFTVAVESGAGQLASFDDKAFVQAGAEIVEGNSVWQSEIILKVNAPLDDEIALLNPGTTLVSFIWPAQNPELMQKLAERNVTVMAMDSVPRISRAQSLDALSSMANIAGYRAIVEAAHEFGRFFTGQITAAGKVPPAKVMVIGAGVAGLAAIGAANSLGAIVRAFDTRPEVKEQVQSMGAEFLELDFKEEAGSGDGYAKVMSDAFIKAEMELFAAQAKEVDIIVTTALIPGKPAPKLITREMVDSMKAGSVIVDLAAQNGGNCEYTVPGEIFTTENGVKVIGYTDLPGRLPTQSSQLYGTNLVNLLKLLCKEKDGNITVDFDDVVIRGVTVIRAGEITWPAPPIQVSAQPQAAQKAAPEVKTEEKCACSPWRKYALMALAIILFGWLASVAPKEFLGHFTVFALACVVGYYVVWNVSHALHTPLMSVTNAISGIIVVGALLQIGQGGWVSFLSFIAVLIASINIFGGFTVTQRMLKNVPQKLRGNICLED</sequence>
<proteinExistence type="inferred from homology"/>
<evidence type="ECO:0000256" key="3">
    <source>
        <dbReference type="ARBA" id="ARBA00005689"/>
    </source>
</evidence>
<name>A0A376YAD3_ECOLX</name>
<evidence type="ECO:0000256" key="13">
    <source>
        <dbReference type="ARBA" id="ARBA00023136"/>
    </source>
</evidence>
<dbReference type="Pfam" id="PF01262">
    <property type="entry name" value="AlaDh_PNT_C"/>
    <property type="match status" value="1"/>
</dbReference>
<feature type="transmembrane region" description="Helical" evidence="17">
    <location>
        <begin position="400"/>
        <end position="418"/>
    </location>
</feature>
<dbReference type="PANTHER" id="PTHR10160:SF19">
    <property type="entry name" value="PROTON-TRANSLOCATING NAD(P)(+) TRANSHYDROGENASE"/>
    <property type="match status" value="1"/>
</dbReference>
<evidence type="ECO:0000259" key="19">
    <source>
        <dbReference type="SMART" id="SM01003"/>
    </source>
</evidence>
<organism evidence="20 21">
    <name type="scientific">Escherichia coli</name>
    <dbReference type="NCBI Taxonomy" id="562"/>
    <lineage>
        <taxon>Bacteria</taxon>
        <taxon>Pseudomonadati</taxon>
        <taxon>Pseudomonadota</taxon>
        <taxon>Gammaproteobacteria</taxon>
        <taxon>Enterobacterales</taxon>
        <taxon>Enterobacteriaceae</taxon>
        <taxon>Escherichia</taxon>
    </lineage>
</organism>
<evidence type="ECO:0000256" key="2">
    <source>
        <dbReference type="ARBA" id="ARBA00004429"/>
    </source>
</evidence>
<evidence type="ECO:0000256" key="6">
    <source>
        <dbReference type="ARBA" id="ARBA00022519"/>
    </source>
</evidence>
<comment type="function">
    <text evidence="1 16">The transhydrogenation between NADH and NADP is coupled to respiration and ATP hydrolysis and functions as a proton pump across the membrane.</text>
</comment>
<feature type="transmembrane region" description="Helical" evidence="17">
    <location>
        <begin position="455"/>
        <end position="472"/>
    </location>
</feature>
<reference evidence="20 21" key="1">
    <citation type="submission" date="2018-06" db="EMBL/GenBank/DDBJ databases">
        <authorList>
            <consortium name="Pathogen Informatics"/>
            <person name="Doyle S."/>
        </authorList>
    </citation>
    <scope>NUCLEOTIDE SEQUENCE [LARGE SCALE GENOMIC DNA]</scope>
    <source>
        <strain evidence="20 21">NCTC9117</strain>
    </source>
</reference>
<evidence type="ECO:0000256" key="4">
    <source>
        <dbReference type="ARBA" id="ARBA00012943"/>
    </source>
</evidence>
<dbReference type="InterPro" id="IPR026255">
    <property type="entry name" value="NADP_transhyd_a"/>
</dbReference>
<evidence type="ECO:0000256" key="16">
    <source>
        <dbReference type="PIRNR" id="PIRNR000203"/>
    </source>
</evidence>
<evidence type="ECO:0000256" key="9">
    <source>
        <dbReference type="ARBA" id="ARBA00022857"/>
    </source>
</evidence>
<dbReference type="GO" id="GO:0008750">
    <property type="term" value="F:proton-translocating NAD(P)+ transhydrogenase activity"/>
    <property type="evidence" value="ECO:0007669"/>
    <property type="project" value="UniProtKB-EC"/>
</dbReference>
<evidence type="ECO:0000256" key="14">
    <source>
        <dbReference type="ARBA" id="ARBA00048202"/>
    </source>
</evidence>
<dbReference type="Gene3D" id="3.40.50.720">
    <property type="entry name" value="NAD(P)-binding Rossmann-like Domain"/>
    <property type="match status" value="2"/>
</dbReference>
<dbReference type="InterPro" id="IPR008142">
    <property type="entry name" value="AlaDH/PNT_CS1"/>
</dbReference>
<dbReference type="InterPro" id="IPR036291">
    <property type="entry name" value="NAD(P)-bd_dom_sf"/>
</dbReference>
<dbReference type="AlphaFoldDB" id="A0A376YAD3"/>
<evidence type="ECO:0000256" key="12">
    <source>
        <dbReference type="ARBA" id="ARBA00023027"/>
    </source>
</evidence>
<evidence type="ECO:0000256" key="7">
    <source>
        <dbReference type="ARBA" id="ARBA00022692"/>
    </source>
</evidence>
<evidence type="ECO:0000313" key="20">
    <source>
        <dbReference type="EMBL" id="STJ80497.1"/>
    </source>
</evidence>
<dbReference type="SUPFAM" id="SSF52283">
    <property type="entry name" value="Formate/glycerate dehydrogenase catalytic domain-like"/>
    <property type="match status" value="1"/>
</dbReference>
<keyword evidence="9 16" id="KW-0521">NADP</keyword>
<dbReference type="Pfam" id="PF05222">
    <property type="entry name" value="AlaDh_PNT_N"/>
    <property type="match status" value="1"/>
</dbReference>
<keyword evidence="8 16" id="KW-0547">Nucleotide-binding</keyword>
<feature type="transmembrane region" description="Helical" evidence="17">
    <location>
        <begin position="424"/>
        <end position="443"/>
    </location>
</feature>
<dbReference type="EC" id="7.1.1.1" evidence="4 16"/>
<dbReference type="PIRSF" id="PIRSF000203">
    <property type="entry name" value="NADP_transhydrogenase_alpha"/>
    <property type="match status" value="1"/>
</dbReference>
<keyword evidence="5" id="KW-1003">Cell membrane</keyword>
<keyword evidence="20" id="KW-0560">Oxidoreductase</keyword>
<dbReference type="GO" id="GO:0050661">
    <property type="term" value="F:NADP binding"/>
    <property type="evidence" value="ECO:0007669"/>
    <property type="project" value="TreeGrafter"/>
</dbReference>
<dbReference type="InterPro" id="IPR008143">
    <property type="entry name" value="Ala_DH/PNT_CS2"/>
</dbReference>
<gene>
    <name evidence="20" type="primary">pntA</name>
    <name evidence="20" type="ORF">NCTC9117_03120</name>
</gene>
<dbReference type="InterPro" id="IPR007698">
    <property type="entry name" value="AlaDH/PNT_NAD(H)-bd"/>
</dbReference>
<dbReference type="EMBL" id="UGDC01000003">
    <property type="protein sequence ID" value="STJ80497.1"/>
    <property type="molecule type" value="Genomic_DNA"/>
</dbReference>
<keyword evidence="11 17" id="KW-1133">Transmembrane helix</keyword>
<comment type="similarity">
    <text evidence="3 16">Belongs to the AlaDH/PNT family.</text>
</comment>
<keyword evidence="7 17" id="KW-0812">Transmembrane</keyword>
<dbReference type="PROSITE" id="PS00837">
    <property type="entry name" value="ALADH_PNT_2"/>
    <property type="match status" value="1"/>
</dbReference>
<dbReference type="Proteomes" id="UP000254785">
    <property type="component" value="Unassembled WGS sequence"/>
</dbReference>